<dbReference type="Pfam" id="PF00392">
    <property type="entry name" value="GntR"/>
    <property type="match status" value="1"/>
</dbReference>
<dbReference type="STRING" id="1324314.BVG16_01075"/>
<dbReference type="GO" id="GO:0003677">
    <property type="term" value="F:DNA binding"/>
    <property type="evidence" value="ECO:0007669"/>
    <property type="project" value="UniProtKB-KW"/>
</dbReference>
<dbReference type="Gene3D" id="1.10.10.10">
    <property type="entry name" value="Winged helix-like DNA-binding domain superfamily/Winged helix DNA-binding domain"/>
    <property type="match status" value="1"/>
</dbReference>
<dbReference type="PROSITE" id="PS50949">
    <property type="entry name" value="HTH_GNTR"/>
    <property type="match status" value="1"/>
</dbReference>
<gene>
    <name evidence="5" type="ORF">BVG16_01075</name>
</gene>
<evidence type="ECO:0000256" key="3">
    <source>
        <dbReference type="ARBA" id="ARBA00023163"/>
    </source>
</evidence>
<evidence type="ECO:0000313" key="5">
    <source>
        <dbReference type="EMBL" id="OPA80970.1"/>
    </source>
</evidence>
<evidence type="ECO:0000256" key="1">
    <source>
        <dbReference type="ARBA" id="ARBA00023015"/>
    </source>
</evidence>
<dbReference type="Proteomes" id="UP000190188">
    <property type="component" value="Unassembled WGS sequence"/>
</dbReference>
<dbReference type="SUPFAM" id="SSF46785">
    <property type="entry name" value="Winged helix' DNA-binding domain"/>
    <property type="match status" value="1"/>
</dbReference>
<evidence type="ECO:0000256" key="2">
    <source>
        <dbReference type="ARBA" id="ARBA00023125"/>
    </source>
</evidence>
<protein>
    <recommendedName>
        <fullName evidence="4">HTH gntR-type domain-containing protein</fullName>
    </recommendedName>
</protein>
<keyword evidence="2" id="KW-0238">DNA-binding</keyword>
<organism evidence="5 6">
    <name type="scientific">Paenibacillus selenitireducens</name>
    <dbReference type="NCBI Taxonomy" id="1324314"/>
    <lineage>
        <taxon>Bacteria</taxon>
        <taxon>Bacillati</taxon>
        <taxon>Bacillota</taxon>
        <taxon>Bacilli</taxon>
        <taxon>Bacillales</taxon>
        <taxon>Paenibacillaceae</taxon>
        <taxon>Paenibacillus</taxon>
    </lineage>
</organism>
<dbReference type="CDD" id="cd07377">
    <property type="entry name" value="WHTH_GntR"/>
    <property type="match status" value="1"/>
</dbReference>
<reference evidence="5 6" key="1">
    <citation type="submission" date="2017-01" db="EMBL/GenBank/DDBJ databases">
        <title>Genome analysis of Paenibacillus selenitrireducens ES3-24.</title>
        <authorList>
            <person name="Xu D."/>
            <person name="Yao R."/>
            <person name="Zheng S."/>
        </authorList>
    </citation>
    <scope>NUCLEOTIDE SEQUENCE [LARGE SCALE GENOMIC DNA]</scope>
    <source>
        <strain evidence="5 6">ES3-24</strain>
    </source>
</reference>
<keyword evidence="6" id="KW-1185">Reference proteome</keyword>
<keyword evidence="3" id="KW-0804">Transcription</keyword>
<dbReference type="InterPro" id="IPR000524">
    <property type="entry name" value="Tscrpt_reg_HTH_GntR"/>
</dbReference>
<evidence type="ECO:0000313" key="6">
    <source>
        <dbReference type="Proteomes" id="UP000190188"/>
    </source>
</evidence>
<dbReference type="RefSeq" id="WP_158081589.1">
    <property type="nucleotide sequence ID" value="NZ_MSZX01000001.1"/>
</dbReference>
<sequence length="325" mass="36349">MNKELLLKVDSALNFSVNTQIKEQLKWLIGLGEIVPGDMLPSANQMADILGLNRNTVNLVYTQLRDEGFFAMQKGRGTQVLDSSKVEVLKKGRQPMHQLVTRTIEEAAAQGIPLVDFFISGLAYTLLQQSDAAVHLQILFIECKGHDHLFYRQEIERVTKAEVKTIFLEDLAITDSTMIEALESSNVIITTLNHSAEVKKLFSRYEKKMYVIGATTEMSLLLGIARIKPESHVGFVCLGKEGGQWMANSIRDAGITQIHSHALGIDDREKLLGGIKKLDKVYASPAVFKELKTIDPDKVELYPMALEKSSENLLIDLSDDFMKQI</sequence>
<dbReference type="PANTHER" id="PTHR38445:SF9">
    <property type="entry name" value="HTH-TYPE TRANSCRIPTIONAL REPRESSOR YTRA"/>
    <property type="match status" value="1"/>
</dbReference>
<dbReference type="InterPro" id="IPR036388">
    <property type="entry name" value="WH-like_DNA-bd_sf"/>
</dbReference>
<accession>A0A1T2XM61</accession>
<dbReference type="SMART" id="SM00345">
    <property type="entry name" value="HTH_GNTR"/>
    <property type="match status" value="1"/>
</dbReference>
<keyword evidence="1" id="KW-0805">Transcription regulation</keyword>
<dbReference type="AlphaFoldDB" id="A0A1T2XM61"/>
<dbReference type="OrthoDB" id="9802328at2"/>
<dbReference type="EMBL" id="MSZX01000001">
    <property type="protein sequence ID" value="OPA80970.1"/>
    <property type="molecule type" value="Genomic_DNA"/>
</dbReference>
<feature type="domain" description="HTH gntR-type" evidence="4">
    <location>
        <begin position="15"/>
        <end position="83"/>
    </location>
</feature>
<name>A0A1T2XM61_9BACL</name>
<evidence type="ECO:0000259" key="4">
    <source>
        <dbReference type="PROSITE" id="PS50949"/>
    </source>
</evidence>
<comment type="caution">
    <text evidence="5">The sequence shown here is derived from an EMBL/GenBank/DDBJ whole genome shotgun (WGS) entry which is preliminary data.</text>
</comment>
<proteinExistence type="predicted"/>
<dbReference type="PANTHER" id="PTHR38445">
    <property type="entry name" value="HTH-TYPE TRANSCRIPTIONAL REPRESSOR YTRA"/>
    <property type="match status" value="1"/>
</dbReference>
<dbReference type="GO" id="GO:0003700">
    <property type="term" value="F:DNA-binding transcription factor activity"/>
    <property type="evidence" value="ECO:0007669"/>
    <property type="project" value="InterPro"/>
</dbReference>
<dbReference type="InterPro" id="IPR036390">
    <property type="entry name" value="WH_DNA-bd_sf"/>
</dbReference>